<protein>
    <submittedName>
        <fullName evidence="4">TonB-dependent receptor</fullName>
    </submittedName>
</protein>
<dbReference type="Pfam" id="PF14905">
    <property type="entry name" value="OMP_b-brl_3"/>
    <property type="match status" value="1"/>
</dbReference>
<accession>A0A364Y603</accession>
<dbReference type="InterPro" id="IPR041700">
    <property type="entry name" value="OMP_b-brl_3"/>
</dbReference>
<dbReference type="SUPFAM" id="SSF49464">
    <property type="entry name" value="Carboxypeptidase regulatory domain-like"/>
    <property type="match status" value="1"/>
</dbReference>
<feature type="domain" description="Outer membrane protein beta-barrel" evidence="3">
    <location>
        <begin position="452"/>
        <end position="914"/>
    </location>
</feature>
<dbReference type="Gene3D" id="2.60.40.1120">
    <property type="entry name" value="Carboxypeptidase-like, regulatory domain"/>
    <property type="match status" value="1"/>
</dbReference>
<evidence type="ECO:0000256" key="2">
    <source>
        <dbReference type="SAM" id="SignalP"/>
    </source>
</evidence>
<reference evidence="4 5" key="1">
    <citation type="submission" date="2018-06" db="EMBL/GenBank/DDBJ databases">
        <title>Chryseolinea flavus sp. nov., a member of the phylum Bacteroidetes isolated from soil.</title>
        <authorList>
            <person name="Li Y."/>
            <person name="Wang J."/>
        </authorList>
    </citation>
    <scope>NUCLEOTIDE SEQUENCE [LARGE SCALE GENOMIC DNA]</scope>
    <source>
        <strain evidence="4 5">SDU1-6</strain>
    </source>
</reference>
<evidence type="ECO:0000313" key="4">
    <source>
        <dbReference type="EMBL" id="RAW02426.1"/>
    </source>
</evidence>
<feature type="region of interest" description="Disordered" evidence="1">
    <location>
        <begin position="291"/>
        <end position="311"/>
    </location>
</feature>
<gene>
    <name evidence="4" type="ORF">DQQ10_06920</name>
</gene>
<dbReference type="SUPFAM" id="SSF56935">
    <property type="entry name" value="Porins"/>
    <property type="match status" value="1"/>
</dbReference>
<evidence type="ECO:0000313" key="5">
    <source>
        <dbReference type="Proteomes" id="UP000251889"/>
    </source>
</evidence>
<keyword evidence="5" id="KW-1185">Reference proteome</keyword>
<dbReference type="Pfam" id="PF13715">
    <property type="entry name" value="CarbopepD_reg_2"/>
    <property type="match status" value="1"/>
</dbReference>
<dbReference type="InterPro" id="IPR008969">
    <property type="entry name" value="CarboxyPept-like_regulatory"/>
</dbReference>
<keyword evidence="2" id="KW-0732">Signal</keyword>
<feature type="chain" id="PRO_5016984186" evidence="2">
    <location>
        <begin position="22"/>
        <end position="920"/>
    </location>
</feature>
<dbReference type="Proteomes" id="UP000251889">
    <property type="component" value="Unassembled WGS sequence"/>
</dbReference>
<dbReference type="EMBL" id="QMFY01000002">
    <property type="protein sequence ID" value="RAW02426.1"/>
    <property type="molecule type" value="Genomic_DNA"/>
</dbReference>
<proteinExistence type="predicted"/>
<comment type="caution">
    <text evidence="4">The sequence shown here is derived from an EMBL/GenBank/DDBJ whole genome shotgun (WGS) entry which is preliminary data.</text>
</comment>
<sequence length="920" mass="102526">MFKRIATAVFFFCLISISATAQQRSISGIVLDSANKSPLIGVSIRLLQARDSLNQRGTVTDTDGKFNFSPVRSTHYTLVISYVGYTSREIKFEVNDGSVDLGTISLGESSTMLNGVVVQGASIQVEQKGDTIQYNANAFKVTRDATAEDLIGKMPGITSDNTGIKAQGEAVQKVLVDGKEFFGDDATLAMKNLPAEIIEKVEVFDRMSEQSQLTGFDDGQTQKTINIVTRKGRNQGVFGRLYAGVSNDGLYATGGNVNSFKGARKLSVIGQSNNVNQQNFSNEDLLGVMGSSGGGNRGGGRGGRGGGGNNFSIGQQSGISTTHAVGLNYIDEWSKKIKVSGSYFFNNTINERLSVIDRQYITSRDSGLVYQEDSRANNRNFNHRANFRLEYQIDSVNTLILTPRFSFQNNNARSRLFGNYESQSDAFERALDNANRSENEGYNFANSILFRHRFAKRGRSLSVNVTTEMNQSDGNGILSSTDVSVDTTMIVNQNSDNTSESYVISSSIDYTEPVGKRGQIQISYSPSFRKSDSDKLTYNNDPESNTQTLDSLLTNTFDNTYINQRGGIGYRYNVKKFNFNSTVNFQHAQLKSDQLFPYEASVDRSFTNVVPQFSMNYKFTNTRNIRVQYRSSSNAPSISQLQNVVDNRNPLFLRTGNPNLAQDFNQNISVRYGSSNIEKSTSLLMLVNANFVNDYITNTSIIAGNDTTVNDIPLARGTQLSYPVNVDGYYSLRGLVTYGFPLKVLKSNMNVSSGINFNNQPALINQQRNVAKNYALNQSVVLSSNINERIDFTVSTNANYTIVKNSLQRQANNNYWNFVSSARLNWLFWKGFVFTTNVSNNAYLGLSAGLDQSIWYWNAGLGYKFLKNEALEVKFNAFDILNRNNSIRREITETYIEDSQVNVLQRYYLLTVTYRLSQFK</sequence>
<keyword evidence="4" id="KW-0675">Receptor</keyword>
<dbReference type="AlphaFoldDB" id="A0A364Y603"/>
<feature type="signal peptide" evidence="2">
    <location>
        <begin position="1"/>
        <end position="21"/>
    </location>
</feature>
<evidence type="ECO:0000256" key="1">
    <source>
        <dbReference type="SAM" id="MobiDB-lite"/>
    </source>
</evidence>
<evidence type="ECO:0000259" key="3">
    <source>
        <dbReference type="Pfam" id="PF14905"/>
    </source>
</evidence>
<organism evidence="4 5">
    <name type="scientific">Pseudochryseolinea flava</name>
    <dbReference type="NCBI Taxonomy" id="2059302"/>
    <lineage>
        <taxon>Bacteria</taxon>
        <taxon>Pseudomonadati</taxon>
        <taxon>Bacteroidota</taxon>
        <taxon>Cytophagia</taxon>
        <taxon>Cytophagales</taxon>
        <taxon>Fulvivirgaceae</taxon>
        <taxon>Pseudochryseolinea</taxon>
    </lineage>
</organism>
<name>A0A364Y603_9BACT</name>
<dbReference type="OrthoDB" id="1682379at2"/>
<feature type="compositionally biased region" description="Gly residues" evidence="1">
    <location>
        <begin position="291"/>
        <end position="309"/>
    </location>
</feature>